<evidence type="ECO:0000256" key="4">
    <source>
        <dbReference type="PROSITE-ProRule" id="PRU00027"/>
    </source>
</evidence>
<name>A0A3L6F4G3_MAIZE</name>
<feature type="compositionally biased region" description="Low complexity" evidence="5">
    <location>
        <begin position="28"/>
        <end position="38"/>
    </location>
</feature>
<keyword evidence="1" id="KW-0479">Metal-binding</keyword>
<dbReference type="Pfam" id="PF02892">
    <property type="entry name" value="zf-BED"/>
    <property type="match status" value="1"/>
</dbReference>
<dbReference type="InterPro" id="IPR003656">
    <property type="entry name" value="Znf_BED"/>
</dbReference>
<dbReference type="GO" id="GO:0003677">
    <property type="term" value="F:DNA binding"/>
    <property type="evidence" value="ECO:0007669"/>
    <property type="project" value="InterPro"/>
</dbReference>
<dbReference type="GO" id="GO:0008270">
    <property type="term" value="F:zinc ion binding"/>
    <property type="evidence" value="ECO:0007669"/>
    <property type="project" value="UniProtKB-KW"/>
</dbReference>
<dbReference type="PROSITE" id="PS50808">
    <property type="entry name" value="ZF_BED"/>
    <property type="match status" value="1"/>
</dbReference>
<keyword evidence="3" id="KW-0862">Zinc</keyword>
<comment type="caution">
    <text evidence="7">The sequence shown here is derived from an EMBL/GenBank/DDBJ whole genome shotgun (WGS) entry which is preliminary data.</text>
</comment>
<evidence type="ECO:0000256" key="5">
    <source>
        <dbReference type="SAM" id="MobiDB-lite"/>
    </source>
</evidence>
<accession>A0A3L6F4G3</accession>
<evidence type="ECO:0000259" key="6">
    <source>
        <dbReference type="PROSITE" id="PS50808"/>
    </source>
</evidence>
<feature type="compositionally biased region" description="Low complexity" evidence="5">
    <location>
        <begin position="46"/>
        <end position="57"/>
    </location>
</feature>
<evidence type="ECO:0000256" key="3">
    <source>
        <dbReference type="ARBA" id="ARBA00022833"/>
    </source>
</evidence>
<feature type="domain" description="BED-type" evidence="6">
    <location>
        <begin position="75"/>
        <end position="130"/>
    </location>
</feature>
<gene>
    <name evidence="7" type="ORF">Zm00014a_027121</name>
</gene>
<reference evidence="7 8" key="1">
    <citation type="journal article" date="2018" name="Nat. Genet.">
        <title>Extensive intraspecific gene order and gene structural variations between Mo17 and other maize genomes.</title>
        <authorList>
            <person name="Sun S."/>
            <person name="Zhou Y."/>
            <person name="Chen J."/>
            <person name="Shi J."/>
            <person name="Zhao H."/>
            <person name="Zhao H."/>
            <person name="Song W."/>
            <person name="Zhang M."/>
            <person name="Cui Y."/>
            <person name="Dong X."/>
            <person name="Liu H."/>
            <person name="Ma X."/>
            <person name="Jiao Y."/>
            <person name="Wang B."/>
            <person name="Wei X."/>
            <person name="Stein J.C."/>
            <person name="Glaubitz J.C."/>
            <person name="Lu F."/>
            <person name="Yu G."/>
            <person name="Liang C."/>
            <person name="Fengler K."/>
            <person name="Li B."/>
            <person name="Rafalski A."/>
            <person name="Schnable P.S."/>
            <person name="Ware D.H."/>
            <person name="Buckler E.S."/>
            <person name="Lai J."/>
        </authorList>
    </citation>
    <scope>NUCLEOTIDE SEQUENCE [LARGE SCALE GENOMIC DNA]</scope>
    <source>
        <strain evidence="8">cv. Missouri 17</strain>
        <tissue evidence="7">Seedling</tissue>
    </source>
</reference>
<organism evidence="7 8">
    <name type="scientific">Zea mays</name>
    <name type="common">Maize</name>
    <dbReference type="NCBI Taxonomy" id="4577"/>
    <lineage>
        <taxon>Eukaryota</taxon>
        <taxon>Viridiplantae</taxon>
        <taxon>Streptophyta</taxon>
        <taxon>Embryophyta</taxon>
        <taxon>Tracheophyta</taxon>
        <taxon>Spermatophyta</taxon>
        <taxon>Magnoliopsida</taxon>
        <taxon>Liliopsida</taxon>
        <taxon>Poales</taxon>
        <taxon>Poaceae</taxon>
        <taxon>PACMAD clade</taxon>
        <taxon>Panicoideae</taxon>
        <taxon>Andropogonodae</taxon>
        <taxon>Andropogoneae</taxon>
        <taxon>Tripsacinae</taxon>
        <taxon>Zea</taxon>
    </lineage>
</organism>
<evidence type="ECO:0000256" key="2">
    <source>
        <dbReference type="ARBA" id="ARBA00022771"/>
    </source>
</evidence>
<sequence>MASPRSPMATSEDKVELQEIDGGGNPTQQEQIQGAGQQETEEEQRQSVAAGARAQQRGQKRSRSDVDSSTNPASSRKSEVWKDFKIVSPEGGPEVAECLHCKKKVCAWSNNGTSMLRHLKTKHLTVRAEIGNYFLKTEKNDGGSVALRNYKIDLASVRTAVPLFLLGGAHPFTVVEEHGFKKFAQFSLSSV</sequence>
<evidence type="ECO:0000313" key="7">
    <source>
        <dbReference type="EMBL" id="PWZ27778.1"/>
    </source>
</evidence>
<dbReference type="AlphaFoldDB" id="A0A3L6F4G3"/>
<keyword evidence="2 4" id="KW-0863">Zinc-finger</keyword>
<dbReference type="SMART" id="SM00614">
    <property type="entry name" value="ZnF_BED"/>
    <property type="match status" value="1"/>
</dbReference>
<dbReference type="SUPFAM" id="SSF57667">
    <property type="entry name" value="beta-beta-alpha zinc fingers"/>
    <property type="match status" value="1"/>
</dbReference>
<evidence type="ECO:0000256" key="1">
    <source>
        <dbReference type="ARBA" id="ARBA00022723"/>
    </source>
</evidence>
<protein>
    <recommendedName>
        <fullName evidence="6">BED-type domain-containing protein</fullName>
    </recommendedName>
</protein>
<feature type="region of interest" description="Disordered" evidence="5">
    <location>
        <begin position="1"/>
        <end position="78"/>
    </location>
</feature>
<proteinExistence type="predicted"/>
<evidence type="ECO:0000313" key="8">
    <source>
        <dbReference type="Proteomes" id="UP000251960"/>
    </source>
</evidence>
<dbReference type="PANTHER" id="PTHR34396:SF25">
    <property type="entry name" value="BOUNDARY ELEMENT ASSOCIATED FACTOR"/>
    <property type="match status" value="1"/>
</dbReference>
<dbReference type="Proteomes" id="UP000251960">
    <property type="component" value="Chromosome 4"/>
</dbReference>
<dbReference type="InterPro" id="IPR036236">
    <property type="entry name" value="Znf_C2H2_sf"/>
</dbReference>
<dbReference type="PANTHER" id="PTHR34396">
    <property type="entry name" value="OS03G0264950 PROTEIN-RELATED"/>
    <property type="match status" value="1"/>
</dbReference>
<dbReference type="InterPro" id="IPR053031">
    <property type="entry name" value="Cuticle_assoc_protein"/>
</dbReference>
<dbReference type="EMBL" id="NCVQ01000005">
    <property type="protein sequence ID" value="PWZ27778.1"/>
    <property type="molecule type" value="Genomic_DNA"/>
</dbReference>